<evidence type="ECO:0000256" key="2">
    <source>
        <dbReference type="ARBA" id="ARBA00006188"/>
    </source>
</evidence>
<keyword evidence="7" id="KW-0624">Polysaccharide degradation</keyword>
<evidence type="ECO:0000313" key="9">
    <source>
        <dbReference type="EMBL" id="TDU25772.1"/>
    </source>
</evidence>
<dbReference type="AlphaFoldDB" id="A0A4S3K454"/>
<dbReference type="SUPFAM" id="SSF48208">
    <property type="entry name" value="Six-hairpin glycosidases"/>
    <property type="match status" value="1"/>
</dbReference>
<feature type="domain" description="GH15-like" evidence="8">
    <location>
        <begin position="160"/>
        <end position="430"/>
    </location>
</feature>
<organism evidence="9 10">
    <name type="scientific">Panacagrimonas perspica</name>
    <dbReference type="NCBI Taxonomy" id="381431"/>
    <lineage>
        <taxon>Bacteria</taxon>
        <taxon>Pseudomonadati</taxon>
        <taxon>Pseudomonadota</taxon>
        <taxon>Gammaproteobacteria</taxon>
        <taxon>Nevskiales</taxon>
        <taxon>Nevskiaceae</taxon>
        <taxon>Panacagrimonas</taxon>
    </lineage>
</organism>
<sequence length="443" mass="49009">MSETLDAWIDRQYRLSAVLMLRGVSPVHLVKERPGFGQSMRALKGAIVASPVLADWDPDPDYFFHWYRDSAIVVDALRLLHVSGDLGAEAKTHLADFVQFSLELNQLDGRTLVPGTTRRERAAPGFRKFLRDDDELAGIHGDAVVADTRVNPDGTLDISIWTRPQFDGAPLRALALLRWLRMSALDEALRADIARLLRADLEFTRRHWHEPSHDIWEEEFGHHYYTLRVSASALVQGAAWLDAIGDGAAAGACRKQGQLALDRLDDYWLQDDGYFRSRILPSGVRSAKDLDIAVVFAGIHAEPDAGPHSVLDPRLQSSLARLETLFGRLYAINRGRGEGPAMGRYEGDVYHSGGAYFFSTFAAAEFCFRAAAAGANGARAWFQRADAYLATMRDYIPSDGALSEQFDQTTGAQTSAKHLTWSYAACISCIVARRDAARALKAS</sequence>
<dbReference type="EMBL" id="SOBT01000011">
    <property type="protein sequence ID" value="TDU25772.1"/>
    <property type="molecule type" value="Genomic_DNA"/>
</dbReference>
<gene>
    <name evidence="9" type="ORF">DFR24_4217</name>
</gene>
<evidence type="ECO:0000313" key="10">
    <source>
        <dbReference type="Proteomes" id="UP000295341"/>
    </source>
</evidence>
<evidence type="ECO:0000256" key="6">
    <source>
        <dbReference type="ARBA" id="ARBA00023295"/>
    </source>
</evidence>
<protein>
    <recommendedName>
        <fullName evidence="3">glucan 1,4-alpha-glucosidase</fullName>
        <ecNumber evidence="3">3.2.1.3</ecNumber>
    </recommendedName>
</protein>
<dbReference type="InterPro" id="IPR008928">
    <property type="entry name" value="6-hairpin_glycosidase_sf"/>
</dbReference>
<dbReference type="Gene3D" id="1.50.10.10">
    <property type="match status" value="1"/>
</dbReference>
<dbReference type="InterPro" id="IPR000165">
    <property type="entry name" value="Glucoamylase"/>
</dbReference>
<dbReference type="RefSeq" id="WP_246051737.1">
    <property type="nucleotide sequence ID" value="NZ_MWIN01000013.1"/>
</dbReference>
<evidence type="ECO:0000256" key="4">
    <source>
        <dbReference type="ARBA" id="ARBA00022801"/>
    </source>
</evidence>
<comment type="caution">
    <text evidence="9">The sequence shown here is derived from an EMBL/GenBank/DDBJ whole genome shotgun (WGS) entry which is preliminary data.</text>
</comment>
<proteinExistence type="inferred from homology"/>
<accession>A0A4S3K454</accession>
<dbReference type="EC" id="3.2.1.3" evidence="3"/>
<dbReference type="Pfam" id="PF00723">
    <property type="entry name" value="Glyco_hydro_15"/>
    <property type="match status" value="1"/>
</dbReference>
<evidence type="ECO:0000256" key="3">
    <source>
        <dbReference type="ARBA" id="ARBA00012593"/>
    </source>
</evidence>
<keyword evidence="6" id="KW-0326">Glycosidase</keyword>
<keyword evidence="4" id="KW-0378">Hydrolase</keyword>
<dbReference type="GO" id="GO:0000272">
    <property type="term" value="P:polysaccharide catabolic process"/>
    <property type="evidence" value="ECO:0007669"/>
    <property type="project" value="UniProtKB-KW"/>
</dbReference>
<dbReference type="PANTHER" id="PTHR31616:SF9">
    <property type="entry name" value="GLUCOAMYLASE, INTRACELLULAR SPORULATION-SPECIFIC"/>
    <property type="match status" value="1"/>
</dbReference>
<name>A0A4S3K454_9GAMM</name>
<dbReference type="PRINTS" id="PR00736">
    <property type="entry name" value="GLHYDRLASE15"/>
</dbReference>
<dbReference type="GO" id="GO:0004339">
    <property type="term" value="F:glucan 1,4-alpha-glucosidase activity"/>
    <property type="evidence" value="ECO:0007669"/>
    <property type="project" value="UniProtKB-EC"/>
</dbReference>
<keyword evidence="10" id="KW-1185">Reference proteome</keyword>
<dbReference type="InterPro" id="IPR011613">
    <property type="entry name" value="GH15-like"/>
</dbReference>
<evidence type="ECO:0000256" key="7">
    <source>
        <dbReference type="ARBA" id="ARBA00023326"/>
    </source>
</evidence>
<reference evidence="9 10" key="1">
    <citation type="submission" date="2019-03" db="EMBL/GenBank/DDBJ databases">
        <title>Genomic Encyclopedia of Type Strains, Phase IV (KMG-IV): sequencing the most valuable type-strain genomes for metagenomic binning, comparative biology and taxonomic classification.</title>
        <authorList>
            <person name="Goeker M."/>
        </authorList>
    </citation>
    <scope>NUCLEOTIDE SEQUENCE [LARGE SCALE GENOMIC DNA]</scope>
    <source>
        <strain evidence="9 10">DSM 26377</strain>
    </source>
</reference>
<evidence type="ECO:0000256" key="5">
    <source>
        <dbReference type="ARBA" id="ARBA00023277"/>
    </source>
</evidence>
<comment type="catalytic activity">
    <reaction evidence="1">
        <text>Hydrolysis of terminal (1-&gt;4)-linked alpha-D-glucose residues successively from non-reducing ends of the chains with release of beta-D-glucose.</text>
        <dbReference type="EC" id="3.2.1.3"/>
    </reaction>
</comment>
<comment type="similarity">
    <text evidence="2">Belongs to the glycosyl hydrolase 15 family.</text>
</comment>
<dbReference type="PANTHER" id="PTHR31616">
    <property type="entry name" value="TREHALASE"/>
    <property type="match status" value="1"/>
</dbReference>
<dbReference type="Proteomes" id="UP000295341">
    <property type="component" value="Unassembled WGS sequence"/>
</dbReference>
<keyword evidence="5" id="KW-0119">Carbohydrate metabolism</keyword>
<dbReference type="InterPro" id="IPR012341">
    <property type="entry name" value="6hp_glycosidase-like_sf"/>
</dbReference>
<evidence type="ECO:0000259" key="8">
    <source>
        <dbReference type="Pfam" id="PF00723"/>
    </source>
</evidence>
<evidence type="ECO:0000256" key="1">
    <source>
        <dbReference type="ARBA" id="ARBA00001863"/>
    </source>
</evidence>